<gene>
    <name evidence="2" type="ORF">DWR41_06490</name>
</gene>
<organism evidence="2">
    <name type="scientific">Salmonella enterica</name>
    <name type="common">Salmonella choleraesuis</name>
    <dbReference type="NCBI Taxonomy" id="28901"/>
    <lineage>
        <taxon>Bacteria</taxon>
        <taxon>Pseudomonadati</taxon>
        <taxon>Pseudomonadota</taxon>
        <taxon>Gammaproteobacteria</taxon>
        <taxon>Enterobacterales</taxon>
        <taxon>Enterobacteriaceae</taxon>
        <taxon>Salmonella</taxon>
    </lineage>
</organism>
<sequence>METINVENELRDVVSRIICQVNLATKQGRLDVNLSLEDALIPVLKEVFSLPRLVNLNAKQKNFPGIDLGDEHDRVAFQVTSTSGLDKVKKTLNVFIEHGFESNFDELFILILSEKQKSYSQDAIDKIVKDKFEFDAKHQIIDLSDILAKITSLRLPAQKRVLHELKLILGDIDGYLQYTDTKAPEQKTLTTNLAKITFPDEVFIAEVSINFEETLKRARNELDFKKRRHNKKTLVRLAMVLNGAMSDGWTFHEGKLFSFVNPEFDSSLSQLIHIDTIESIQTFELLESEFEEYRNIVKELLKNSFKGELADLNVRFNYLENCFYFLPEHEEDEVRKIEWIGKKKAIRTVFEKKMNSRNPEKVLYFKHISFNLSFINIGRDWYCLIVPSWLYTYNRYKKSLGHDKFLSKQKQLDTSGTVRNITRFIAFFLNSELDKKNSPLRVSQLEILECEYPDFETDEEMEDNSDES</sequence>
<evidence type="ECO:0000313" key="2">
    <source>
        <dbReference type="EMBL" id="EBN6212061.1"/>
    </source>
</evidence>
<dbReference type="NCBIfam" id="NF033859">
    <property type="entry name" value="SMEK_N"/>
    <property type="match status" value="1"/>
</dbReference>
<comment type="caution">
    <text evidence="2">The sequence shown here is derived from an EMBL/GenBank/DDBJ whole genome shotgun (WGS) entry which is preliminary data.</text>
</comment>
<name>A0A5T8JR88_SALER</name>
<reference evidence="2" key="1">
    <citation type="submission" date="2018-07" db="EMBL/GenBank/DDBJ databases">
        <authorList>
            <consortium name="PulseNet: The National Subtyping Network for Foodborne Disease Surveillance"/>
            <person name="Tarr C.L."/>
            <person name="Trees E."/>
            <person name="Katz L.S."/>
            <person name="Carleton-Romer H.A."/>
            <person name="Stroika S."/>
            <person name="Kucerova Z."/>
            <person name="Roache K.F."/>
            <person name="Sabol A.L."/>
            <person name="Besser J."/>
            <person name="Gerner-Smidt P."/>
        </authorList>
    </citation>
    <scope>NUCLEOTIDE SEQUENCE</scope>
    <source>
        <strain evidence="2">PNUSAS046879</strain>
    </source>
</reference>
<proteinExistence type="predicted"/>
<accession>A0A5T8JR88</accession>
<dbReference type="Pfam" id="PF21941">
    <property type="entry name" value="SMEK_N"/>
    <property type="match status" value="1"/>
</dbReference>
<dbReference type="AlphaFoldDB" id="A0A5T8JR88"/>
<dbReference type="EMBL" id="AAGGFW010000003">
    <property type="protein sequence ID" value="EBN6212061.1"/>
    <property type="molecule type" value="Genomic_DNA"/>
</dbReference>
<dbReference type="InterPro" id="IPR047740">
    <property type="entry name" value="SMEK_dom"/>
</dbReference>
<feature type="domain" description="SMEK" evidence="1">
    <location>
        <begin position="10"/>
        <end position="150"/>
    </location>
</feature>
<evidence type="ECO:0000259" key="1">
    <source>
        <dbReference type="Pfam" id="PF21941"/>
    </source>
</evidence>
<protein>
    <recommendedName>
        <fullName evidence="1">SMEK domain-containing protein</fullName>
    </recommendedName>
</protein>